<accession>A0A7R9BKD5</accession>
<sequence>MLDWEEIHDGVERFSFYDSDRFEEDSLCSWNSEPEPVCNNWRGWKRPSTFHSLTNGSNNGGSHAQGGSPVVISSLVELAAKQVASHIPFEVVERFHIPVPEPLQLRITFWSFPENEDDIRLYSCLANGNPDEFVRGETLYRNKAVSQSLQIGFHLSANVTIPGSSVVLPSGSATGTGSAGNTTRESTRGTEKTNGGSNTFHVAITFDRRRIVSCTCTCNGAASWCSHVVAVCLHRIHQVSQVKLRAPVSESLSRLRRDQLQKFAQYLISELPQQILPTAQRLLDDLLSAQLSPINTVCGAPDPTAGASAGEQTAWCFNEAALHDNIRKTLIKFCVPSPIVFSDVNYLSSTAPPAAAEWTSLLRPLRGREPEGMWNLLSIVREMFRRHDRNAIPLLQVLTEECLACEQILVWWFNTKVALHTGSSAHNGRSNNVNNNAHASQHATSSLCDEIVALWRLAALNPALPPSSRDILLERFKTWHIEVIQRVQKSRANNANSAHHGGNGGGNAAGNNNSGQRPFVSRTDIEAFNGFKPAIEACSLTWDDYPILGVTFSFDGLFDGDHTACLISSDSPHGGRQSAINSSQAVLNCQVMRTVSGTGSEAGAAGVAKKSSVFSPMAGNRCSVSSEGFCENLNVDDAQQGNDDEIESDLSTSPGSQVRALVLQMSRDREEADADAEAELDAEAERACAAPKPEAGAMATVASSSSSSSSSSLCFVAPSSDTKAKPEGEKPAAGAGSHSISPSSQSGHLRDESGYFVHLKRLDDPLEVLFARAEALHAHGFSSEASTLAIQLAEELLARPPDLMVDFPPPPMTKHKRRRCRVNPVSHQTSCLASATLSKASFLCSVLSDIPELQSLAFRVGLFGLELARPPASTKALEVKMANQELELVSWLKKIPLGQTELDIIREKAIQLRDGTLRSRGDALLPLNLASYILDALVLSSTMATQASVTVQPPSSTPTSSPLSTPSSSVSKAESMMQRAITDKQLGFAAAVAALGLKANVSEAEHPLLCEGTRRQRGDLALTLLVHYKDDQNKLACIMDKLLDRQVHQMYKAPPLSSYYATNVPNAGSSGATAEAPLRDNQASQRVDSRERNDVAGSLAGAMVYLAVDVNEGGQEAQGIDAYEACAVGGEANRGTGARPKDYVRYPAKERSGSLGGDRKSPTWAESDCDKQWEAKFRCANLRTCFSKKSSNPMASIDSSAPETTSSDNSPTVVRRAWKMQGPGSDSGSSGKSSDSLGSSSSGGEKNKQKRPSGNQGNLASPSLGASAGPALLPDLSPASGQAGSTTPTNVNQSNGPCASPNAVSNGAALMAGPPPPLGSHVVGFFSQSPLLNPSLVGKDQSNNAAIRNNQNSGASGTPGASNSAGANVNGNKNATASANVTTNAMMTQGGKNRFKSKRAYPTIPNQPSEAGAHFMFELAKTVLAKAGGNSSTSLFTETSASGNHRGPHRALHMCAFQIGLYALGLHNCVSPNWLSRTYSSHVSWISGQALEIGECAIAFLMKTWEGHLTPPEVANLADRASRTRDPGLVRVAAELALSVLPHAHALNPNEIQTAITQCKDHSDELLERACLAVETAAKGGGVSPDVLFKVARRWQDLYLMMQRKVGEGNGCSFVSRSNGEECDVGRYDDPRGRSPGMCEADYSMSAQNPAHPVVESIQVDLAMPTGPLPGVQPLSGPNNCHAAQPGLPNAGPSHPPLHAYSFQVGLATPYQTYASFTYLPPLATYSSLAYPLNLSYQGLHSTHHGTQPSVHHHHHHFQHAHAQALLAQQAPLIPHHPGAPPTPHNPLHPLRHQLPNGGYGGSHGSLLRHPGPPTSVGLAMPMTGSASIAVSAPLCMTPVAGQPGTTTPPSSSQHNQGNQFAEYDYRLNAYRVGMLAMETLATRVHDDRPQAKYAPNPPYADDVKWLLKLAIELGSAYIHRFCLSAVHSVVSPFVLVDLSLEAASYLSRQSTGNGAGVSCIGVNIGAGALGTSGANNSNGAMSVQSLAHHLRSPMLSPLVQRCQQMFIQCTHQRLYHITPGEYEDFVSIVRTARTAFQMTLGGPTQFQELLQSLKRSKFCKKELWHRITAVLQQSPGH</sequence>
<reference evidence="7" key="1">
    <citation type="submission" date="2020-11" db="EMBL/GenBank/DDBJ databases">
        <authorList>
            <person name="Tran Van P."/>
        </authorList>
    </citation>
    <scope>NUCLEOTIDE SEQUENCE</scope>
</reference>
<dbReference type="Pfam" id="PF25572">
    <property type="entry name" value="TPR_ZSWIM8"/>
    <property type="match status" value="1"/>
</dbReference>
<feature type="region of interest" description="Disordered" evidence="5">
    <location>
        <begin position="1134"/>
        <end position="1165"/>
    </location>
</feature>
<protein>
    <recommendedName>
        <fullName evidence="6">SWIM-type domain-containing protein</fullName>
    </recommendedName>
</protein>
<dbReference type="PANTHER" id="PTHR22619">
    <property type="entry name" value="ZINC FINGER SWIM DOMAIN CONTAINING PROTEIN 4, 5, 6"/>
    <property type="match status" value="1"/>
</dbReference>
<feature type="region of interest" description="Disordered" evidence="5">
    <location>
        <begin position="634"/>
        <end position="749"/>
    </location>
</feature>
<organism evidence="7">
    <name type="scientific">Notodromas monacha</name>
    <dbReference type="NCBI Taxonomy" id="399045"/>
    <lineage>
        <taxon>Eukaryota</taxon>
        <taxon>Metazoa</taxon>
        <taxon>Ecdysozoa</taxon>
        <taxon>Arthropoda</taxon>
        <taxon>Crustacea</taxon>
        <taxon>Oligostraca</taxon>
        <taxon>Ostracoda</taxon>
        <taxon>Podocopa</taxon>
        <taxon>Podocopida</taxon>
        <taxon>Cypridocopina</taxon>
        <taxon>Cypridoidea</taxon>
        <taxon>Cyprididae</taxon>
        <taxon>Notodromas</taxon>
    </lineage>
</organism>
<dbReference type="GO" id="GO:0008270">
    <property type="term" value="F:zinc ion binding"/>
    <property type="evidence" value="ECO:0007669"/>
    <property type="project" value="UniProtKB-KW"/>
</dbReference>
<feature type="compositionally biased region" description="Basic residues" evidence="5">
    <location>
        <begin position="1751"/>
        <end position="1760"/>
    </location>
</feature>
<feature type="compositionally biased region" description="Low complexity" evidence="5">
    <location>
        <begin position="1360"/>
        <end position="1388"/>
    </location>
</feature>
<dbReference type="PANTHER" id="PTHR22619:SF1">
    <property type="entry name" value="ZINC FINGER SWIM DOMAIN-CONTAINING PROTEIN 8"/>
    <property type="match status" value="1"/>
</dbReference>
<dbReference type="EMBL" id="CAJPEX010000448">
    <property type="protein sequence ID" value="CAG0915760.1"/>
    <property type="molecule type" value="Genomic_DNA"/>
</dbReference>
<feature type="compositionally biased region" description="Polar residues" evidence="5">
    <location>
        <begin position="1189"/>
        <end position="1212"/>
    </location>
</feature>
<feature type="compositionally biased region" description="Low complexity" evidence="5">
    <location>
        <begin position="732"/>
        <end position="747"/>
    </location>
</feature>
<feature type="region of interest" description="Disordered" evidence="5">
    <location>
        <begin position="171"/>
        <end position="194"/>
    </location>
</feature>
<dbReference type="OrthoDB" id="10013584at2759"/>
<feature type="compositionally biased region" description="Low complexity" evidence="5">
    <location>
        <begin position="1259"/>
        <end position="1281"/>
    </location>
</feature>
<feature type="region of interest" description="Disordered" evidence="5">
    <location>
        <begin position="1189"/>
        <end position="1300"/>
    </location>
</feature>
<feature type="compositionally biased region" description="Polar residues" evidence="5">
    <location>
        <begin position="1282"/>
        <end position="1300"/>
    </location>
</feature>
<feature type="compositionally biased region" description="Low complexity" evidence="5">
    <location>
        <begin position="1222"/>
        <end position="1244"/>
    </location>
</feature>
<feature type="region of interest" description="Disordered" evidence="5">
    <location>
        <begin position="1337"/>
        <end position="1404"/>
    </location>
</feature>
<dbReference type="GO" id="GO:0031462">
    <property type="term" value="C:Cul2-RING ubiquitin ligase complex"/>
    <property type="evidence" value="ECO:0007669"/>
    <property type="project" value="TreeGrafter"/>
</dbReference>
<evidence type="ECO:0000256" key="1">
    <source>
        <dbReference type="ARBA" id="ARBA00022723"/>
    </source>
</evidence>
<evidence type="ECO:0000313" key="8">
    <source>
        <dbReference type="Proteomes" id="UP000678499"/>
    </source>
</evidence>
<evidence type="ECO:0000313" key="7">
    <source>
        <dbReference type="EMBL" id="CAD7275608.1"/>
    </source>
</evidence>
<feature type="domain" description="SWIM-type" evidence="6">
    <location>
        <begin position="200"/>
        <end position="236"/>
    </location>
</feature>
<evidence type="ECO:0000256" key="2">
    <source>
        <dbReference type="ARBA" id="ARBA00022771"/>
    </source>
</evidence>
<feature type="region of interest" description="Disordered" evidence="5">
    <location>
        <begin position="1744"/>
        <end position="1763"/>
    </location>
</feature>
<evidence type="ECO:0000256" key="4">
    <source>
        <dbReference type="PROSITE-ProRule" id="PRU00325"/>
    </source>
</evidence>
<keyword evidence="8" id="KW-1185">Reference proteome</keyword>
<dbReference type="Proteomes" id="UP000678499">
    <property type="component" value="Unassembled WGS sequence"/>
</dbReference>
<dbReference type="PROSITE" id="PS50966">
    <property type="entry name" value="ZF_SWIM"/>
    <property type="match status" value="1"/>
</dbReference>
<name>A0A7R9BKD5_9CRUS</name>
<dbReference type="InterPro" id="IPR057945">
    <property type="entry name" value="TPR_ZSWIM8"/>
</dbReference>
<feature type="region of interest" description="Disordered" evidence="5">
    <location>
        <begin position="493"/>
        <end position="518"/>
    </location>
</feature>
<evidence type="ECO:0000259" key="6">
    <source>
        <dbReference type="PROSITE" id="PS50966"/>
    </source>
</evidence>
<feature type="compositionally biased region" description="Low complexity" evidence="5">
    <location>
        <begin position="171"/>
        <end position="183"/>
    </location>
</feature>
<keyword evidence="3" id="KW-0862">Zinc</keyword>
<keyword evidence="2 4" id="KW-0863">Zinc-finger</keyword>
<feature type="region of interest" description="Disordered" evidence="5">
    <location>
        <begin position="1069"/>
        <end position="1092"/>
    </location>
</feature>
<dbReference type="EMBL" id="OA882485">
    <property type="protein sequence ID" value="CAD7275608.1"/>
    <property type="molecule type" value="Genomic_DNA"/>
</dbReference>
<feature type="compositionally biased region" description="Acidic residues" evidence="5">
    <location>
        <begin position="671"/>
        <end position="682"/>
    </location>
</feature>
<feature type="compositionally biased region" description="Low complexity" evidence="5">
    <location>
        <begin position="950"/>
        <end position="971"/>
    </location>
</feature>
<evidence type="ECO:0000256" key="3">
    <source>
        <dbReference type="ARBA" id="ARBA00022833"/>
    </source>
</evidence>
<gene>
    <name evidence="7" type="ORF">NMOB1V02_LOCUS3398</name>
</gene>
<feature type="compositionally biased region" description="Basic and acidic residues" evidence="5">
    <location>
        <begin position="1139"/>
        <end position="1161"/>
    </location>
</feature>
<dbReference type="Pfam" id="PF21055">
    <property type="entry name" value="ZSWIM4-8_C"/>
    <property type="match status" value="1"/>
</dbReference>
<feature type="compositionally biased region" description="Low complexity" evidence="5">
    <location>
        <begin position="703"/>
        <end position="712"/>
    </location>
</feature>
<feature type="compositionally biased region" description="Polar residues" evidence="5">
    <location>
        <begin position="1340"/>
        <end position="1356"/>
    </location>
</feature>
<feature type="region of interest" description="Disordered" evidence="5">
    <location>
        <begin position="950"/>
        <end position="976"/>
    </location>
</feature>
<keyword evidence="1" id="KW-0479">Metal-binding</keyword>
<dbReference type="InterPro" id="IPR007527">
    <property type="entry name" value="Znf_SWIM"/>
</dbReference>
<evidence type="ECO:0000256" key="5">
    <source>
        <dbReference type="SAM" id="MobiDB-lite"/>
    </source>
</evidence>
<proteinExistence type="predicted"/>
<dbReference type="InterPro" id="IPR048370">
    <property type="entry name" value="ZSWIM4-8_C"/>
</dbReference>